<keyword evidence="5" id="KW-0496">Mitochondrion</keyword>
<evidence type="ECO:0000256" key="3">
    <source>
        <dbReference type="ARBA" id="ARBA00023274"/>
    </source>
</evidence>
<protein>
    <submittedName>
        <fullName evidence="5">Ribosomal protein L14</fullName>
    </submittedName>
</protein>
<dbReference type="GO" id="GO:0005762">
    <property type="term" value="C:mitochondrial large ribosomal subunit"/>
    <property type="evidence" value="ECO:0007669"/>
    <property type="project" value="TreeGrafter"/>
</dbReference>
<proteinExistence type="inferred from homology"/>
<dbReference type="InterPro" id="IPR005745">
    <property type="entry name" value="Ribosomal_uL14_bac-type"/>
</dbReference>
<geneLocation type="mitochondrion" evidence="5"/>
<dbReference type="GO" id="GO:0006412">
    <property type="term" value="P:translation"/>
    <property type="evidence" value="ECO:0007669"/>
    <property type="project" value="InterPro"/>
</dbReference>
<gene>
    <name evidence="5" type="primary">rpl14</name>
</gene>
<dbReference type="NCBIfam" id="TIGR01067">
    <property type="entry name" value="rplN_bact"/>
    <property type="match status" value="1"/>
</dbReference>
<name>B2XX50_HETPA</name>
<dbReference type="InterPro" id="IPR036853">
    <property type="entry name" value="Ribosomal_uL14_sf"/>
</dbReference>
<sequence length="125" mass="14111">MIIKGSYLNVVDNTGGYLVQCIQYLKKKQKSNLKVGDLVVVVIKKMVPLIENLKVKKSDICFGVIVRTKQNVVRDSGIYLSNDLNGVVLLNKKYEPVGSRLVGVVFLEIEKTKYLKMMSLSKYLI</sequence>
<dbReference type="GO" id="GO:0070180">
    <property type="term" value="F:large ribosomal subunit rRNA binding"/>
    <property type="evidence" value="ECO:0007669"/>
    <property type="project" value="TreeGrafter"/>
</dbReference>
<evidence type="ECO:0000256" key="2">
    <source>
        <dbReference type="ARBA" id="ARBA00022980"/>
    </source>
</evidence>
<dbReference type="CDD" id="cd00337">
    <property type="entry name" value="Ribosomal_uL14"/>
    <property type="match status" value="1"/>
</dbReference>
<dbReference type="AlphaFoldDB" id="B2XX50"/>
<dbReference type="HAMAP" id="MF_01367">
    <property type="entry name" value="Ribosomal_uL14"/>
    <property type="match status" value="1"/>
</dbReference>
<dbReference type="Pfam" id="PF00238">
    <property type="entry name" value="Ribosomal_L14"/>
    <property type="match status" value="1"/>
</dbReference>
<reference evidence="5" key="1">
    <citation type="journal article" date="2008" name="Mol. Biol. Evol.">
        <title>Mitochondrial genome evolution in the social amoebae.</title>
        <authorList>
            <person name="Heidel A.J."/>
            <person name="Gloeckner G."/>
        </authorList>
    </citation>
    <scope>NUCLEOTIDE SEQUENCE</scope>
    <source>
        <strain evidence="5">PN500</strain>
    </source>
</reference>
<dbReference type="PANTHER" id="PTHR11761:SF3">
    <property type="entry name" value="LARGE RIBOSOMAL SUBUNIT PROTEIN UL14M"/>
    <property type="match status" value="1"/>
</dbReference>
<organism evidence="5">
    <name type="scientific">Heterostelium pallidum</name>
    <name type="common">Cellular slime mold</name>
    <name type="synonym">Polysphondylium pallidum</name>
    <dbReference type="NCBI Taxonomy" id="13642"/>
    <lineage>
        <taxon>Eukaryota</taxon>
        <taxon>Amoebozoa</taxon>
        <taxon>Evosea</taxon>
        <taxon>Eumycetozoa</taxon>
        <taxon>Dictyostelia</taxon>
        <taxon>Acytosteliales</taxon>
        <taxon>Acytosteliaceae</taxon>
        <taxon>Heterostelium</taxon>
    </lineage>
</organism>
<dbReference type="InterPro" id="IPR000218">
    <property type="entry name" value="Ribosomal_uL14"/>
</dbReference>
<dbReference type="EMBL" id="EU275726">
    <property type="protein sequence ID" value="ABX45172.1"/>
    <property type="molecule type" value="Genomic_DNA"/>
</dbReference>
<dbReference type="PANTHER" id="PTHR11761">
    <property type="entry name" value="50S/60S RIBOSOMAL PROTEIN L14/L23"/>
    <property type="match status" value="1"/>
</dbReference>
<keyword evidence="2 4" id="KW-0689">Ribosomal protein</keyword>
<dbReference type="GO" id="GO:0003735">
    <property type="term" value="F:structural constituent of ribosome"/>
    <property type="evidence" value="ECO:0007669"/>
    <property type="project" value="InterPro"/>
</dbReference>
<keyword evidence="3 4" id="KW-0687">Ribonucleoprotein</keyword>
<dbReference type="SMART" id="SM01374">
    <property type="entry name" value="Ribosomal_L14"/>
    <property type="match status" value="1"/>
</dbReference>
<evidence type="ECO:0000313" key="5">
    <source>
        <dbReference type="EMBL" id="ABX45172.1"/>
    </source>
</evidence>
<dbReference type="SUPFAM" id="SSF50193">
    <property type="entry name" value="Ribosomal protein L14"/>
    <property type="match status" value="1"/>
</dbReference>
<accession>B2XX50</accession>
<evidence type="ECO:0000256" key="4">
    <source>
        <dbReference type="RuleBase" id="RU003949"/>
    </source>
</evidence>
<evidence type="ECO:0000256" key="1">
    <source>
        <dbReference type="ARBA" id="ARBA00010745"/>
    </source>
</evidence>
<dbReference type="Gene3D" id="2.40.150.20">
    <property type="entry name" value="Ribosomal protein L14"/>
    <property type="match status" value="1"/>
</dbReference>
<comment type="similarity">
    <text evidence="1 4">Belongs to the universal ribosomal protein uL14 family.</text>
</comment>